<dbReference type="VEuPathDB" id="CryptoDB:Vbra_535"/>
<feature type="region of interest" description="Disordered" evidence="1">
    <location>
        <begin position="1"/>
        <end position="24"/>
    </location>
</feature>
<reference evidence="2 3" key="1">
    <citation type="submission" date="2014-11" db="EMBL/GenBank/DDBJ databases">
        <authorList>
            <person name="Zhu J."/>
            <person name="Qi W."/>
            <person name="Song R."/>
        </authorList>
    </citation>
    <scope>NUCLEOTIDE SEQUENCE [LARGE SCALE GENOMIC DNA]</scope>
</reference>
<feature type="region of interest" description="Disordered" evidence="1">
    <location>
        <begin position="49"/>
        <end position="98"/>
    </location>
</feature>
<name>A0A0G4GQJ9_VITBC</name>
<organism evidence="2 3">
    <name type="scientific">Vitrella brassicaformis (strain CCMP3155)</name>
    <dbReference type="NCBI Taxonomy" id="1169540"/>
    <lineage>
        <taxon>Eukaryota</taxon>
        <taxon>Sar</taxon>
        <taxon>Alveolata</taxon>
        <taxon>Colpodellida</taxon>
        <taxon>Vitrellaceae</taxon>
        <taxon>Vitrella</taxon>
    </lineage>
</organism>
<proteinExistence type="predicted"/>
<dbReference type="AlphaFoldDB" id="A0A0G4GQJ9"/>
<evidence type="ECO:0000256" key="1">
    <source>
        <dbReference type="SAM" id="MobiDB-lite"/>
    </source>
</evidence>
<evidence type="ECO:0000313" key="3">
    <source>
        <dbReference type="Proteomes" id="UP000041254"/>
    </source>
</evidence>
<sequence>MPGAPQSPQERWMPPESPGIQRWGSPGIQRCVSCGLFYQEEAAVSARRLEAAPAPQPTDGGSYSRPPQWKCPQRPAPGRTSPGKSCLSDTAATPSAHGAPCGFEFASNYCGARF</sequence>
<gene>
    <name evidence="2" type="ORF">Vbra_535</name>
</gene>
<dbReference type="EMBL" id="CDMY01000758">
    <property type="protein sequence ID" value="CEM32504.1"/>
    <property type="molecule type" value="Genomic_DNA"/>
</dbReference>
<dbReference type="Proteomes" id="UP000041254">
    <property type="component" value="Unassembled WGS sequence"/>
</dbReference>
<accession>A0A0G4GQJ9</accession>
<evidence type="ECO:0000313" key="2">
    <source>
        <dbReference type="EMBL" id="CEM32504.1"/>
    </source>
</evidence>
<dbReference type="InParanoid" id="A0A0G4GQJ9"/>
<keyword evidence="3" id="KW-1185">Reference proteome</keyword>
<protein>
    <submittedName>
        <fullName evidence="2">Uncharacterized protein</fullName>
    </submittedName>
</protein>